<dbReference type="InterPro" id="IPR027417">
    <property type="entry name" value="P-loop_NTPase"/>
</dbReference>
<keyword evidence="3" id="KW-0808">Transferase</keyword>
<reference evidence="3" key="1">
    <citation type="submission" date="2018-06" db="EMBL/GenBank/DDBJ databases">
        <authorList>
            <person name="Zhirakovskaya E."/>
        </authorList>
    </citation>
    <scope>NUCLEOTIDE SEQUENCE</scope>
</reference>
<dbReference type="SUPFAM" id="SSF52540">
    <property type="entry name" value="P-loop containing nucleoside triphosphate hydrolases"/>
    <property type="match status" value="1"/>
</dbReference>
<evidence type="ECO:0000256" key="2">
    <source>
        <dbReference type="ARBA" id="ARBA00022840"/>
    </source>
</evidence>
<organism evidence="3">
    <name type="scientific">hydrothermal vent metagenome</name>
    <dbReference type="NCBI Taxonomy" id="652676"/>
    <lineage>
        <taxon>unclassified sequences</taxon>
        <taxon>metagenomes</taxon>
        <taxon>ecological metagenomes</taxon>
    </lineage>
</organism>
<dbReference type="PANTHER" id="PTHR10695:SF46">
    <property type="entry name" value="BIFUNCTIONAL COENZYME A SYNTHASE-RELATED"/>
    <property type="match status" value="1"/>
</dbReference>
<dbReference type="Pfam" id="PF01121">
    <property type="entry name" value="CoaE"/>
    <property type="match status" value="1"/>
</dbReference>
<dbReference type="InterPro" id="IPR001977">
    <property type="entry name" value="Depp_CoAkinase"/>
</dbReference>
<proteinExistence type="inferred from homology"/>
<gene>
    <name evidence="3" type="ORF">MNBD_ACTINO01-1954</name>
</gene>
<dbReference type="GO" id="GO:0004140">
    <property type="term" value="F:dephospho-CoA kinase activity"/>
    <property type="evidence" value="ECO:0007669"/>
    <property type="project" value="UniProtKB-EC"/>
</dbReference>
<keyword evidence="2" id="KW-0067">ATP-binding</keyword>
<dbReference type="EC" id="2.7.1.24" evidence="3"/>
<dbReference type="NCBIfam" id="TIGR00152">
    <property type="entry name" value="dephospho-CoA kinase"/>
    <property type="match status" value="1"/>
</dbReference>
<dbReference type="HAMAP" id="MF_00376">
    <property type="entry name" value="Dephospho_CoA_kinase"/>
    <property type="match status" value="1"/>
</dbReference>
<dbReference type="Gene3D" id="3.40.50.300">
    <property type="entry name" value="P-loop containing nucleotide triphosphate hydrolases"/>
    <property type="match status" value="1"/>
</dbReference>
<protein>
    <submittedName>
        <fullName evidence="3">Dephospho-CoA kinase</fullName>
        <ecNumber evidence="3">2.7.1.24</ecNumber>
    </submittedName>
</protein>
<evidence type="ECO:0000256" key="1">
    <source>
        <dbReference type="ARBA" id="ARBA00022741"/>
    </source>
</evidence>
<dbReference type="GO" id="GO:0005524">
    <property type="term" value="F:ATP binding"/>
    <property type="evidence" value="ECO:0007669"/>
    <property type="project" value="UniProtKB-KW"/>
</dbReference>
<dbReference type="CDD" id="cd02022">
    <property type="entry name" value="DPCK"/>
    <property type="match status" value="1"/>
</dbReference>
<name>A0A3B0SZ29_9ZZZZ</name>
<sequence>MSDSVSCVPHPVVLIGGGIGAGKTSVSRVFSDHGFSVISTDEIGRDVLAEGSPGVDAVARLWPRVVRDGVVDRAALAGIVFDDAVALEALEAITHPAIERTAREQIAACGGPVVVEVPVMKVFKDDPFTRIAVVADIEVRIARVVARGATREDVLARMSHQPTQDEWRTWADMVVDNTGAWAHTEASVEAIIHTV</sequence>
<dbReference type="GO" id="GO:0015937">
    <property type="term" value="P:coenzyme A biosynthetic process"/>
    <property type="evidence" value="ECO:0007669"/>
    <property type="project" value="InterPro"/>
</dbReference>
<feature type="non-terminal residue" evidence="3">
    <location>
        <position position="195"/>
    </location>
</feature>
<keyword evidence="1" id="KW-0547">Nucleotide-binding</keyword>
<keyword evidence="3" id="KW-0418">Kinase</keyword>
<dbReference type="PANTHER" id="PTHR10695">
    <property type="entry name" value="DEPHOSPHO-COA KINASE-RELATED"/>
    <property type="match status" value="1"/>
</dbReference>
<dbReference type="PROSITE" id="PS51219">
    <property type="entry name" value="DPCK"/>
    <property type="match status" value="1"/>
</dbReference>
<dbReference type="EMBL" id="UOEI01000694">
    <property type="protein sequence ID" value="VAW09203.1"/>
    <property type="molecule type" value="Genomic_DNA"/>
</dbReference>
<evidence type="ECO:0000313" key="3">
    <source>
        <dbReference type="EMBL" id="VAW09203.1"/>
    </source>
</evidence>
<accession>A0A3B0SZ29</accession>
<dbReference type="AlphaFoldDB" id="A0A3B0SZ29"/>